<accession>A0A1E7Z902</accession>
<dbReference type="Proteomes" id="UP000175691">
    <property type="component" value="Unassembled WGS sequence"/>
</dbReference>
<feature type="binding site" evidence="7">
    <location>
        <position position="658"/>
    </location>
    <ligand>
        <name>deamido-NAD(+)</name>
        <dbReference type="ChEBI" id="CHEBI:58437"/>
        <note>ligand shared between two neighboring subunits</note>
    </ligand>
</feature>
<comment type="function">
    <text evidence="7">Catalyzes the ATP-dependent amidation of deamido-NAD to form NAD. Uses L-glutamine as a nitrogen source.</text>
</comment>
<evidence type="ECO:0000259" key="10">
    <source>
        <dbReference type="PROSITE" id="PS50263"/>
    </source>
</evidence>
<dbReference type="RefSeq" id="WP_070126254.1">
    <property type="nucleotide sequence ID" value="NZ_MDHN01000032.1"/>
</dbReference>
<dbReference type="SUPFAM" id="SSF52402">
    <property type="entry name" value="Adenine nucleotide alpha hydrolases-like"/>
    <property type="match status" value="1"/>
</dbReference>
<dbReference type="AlphaFoldDB" id="A0A1E7Z902"/>
<sequence>MANYTRIGTAALRQIPFDFKGNVSRILTAIERGLDAHINILLMPELALTGYGCEDNFSYQEFNQAAEAALNDVLAGYQALAHEREHADNMLIAMGMPVMFPGGQVYNTTAFISADGLHGFACKQYLARNGLHYEPRWFEAWPRGRVVNHPTFNVPFGDVVVNAGGLRIGVETCEDAWVANRPGRDLYHRNVDVLLNPSASHFAVGKNFIREQFIKEGSRAFGVVYAYANLAGTENGTSIFDGGSLIASEGKIVSRGDRFNVRDVVMNQTLVNVSANRVSRVISSETIDIDDTNVVDIELSLTLPNDAVLAARSNDRVDSAKDELPVFWDSLSGDDYAFTEICYALGNGLWDWTTRTHTDGYVVSLSGGADSALVAASVYVSHFVALEQLGVHDYLATLPKGLAAKIDAIAPGEDKIAWLKEKAMPKVLLCLYQGTDNSSETTFNAAKYLAEEIGATFHSWNIEPVVQQYHSLVNGLYPDRPLSWKTDDIAMQNIQARSRSPGVWMLANRENKLLIATSNLSESALGYATMDGDTSGVISVIAGINKTTIRKVNRWLEEVGLPLSVDGKSARHQLKEMHRVNVQQPTAELRPEEQTDEADLMPYVVCDFIMDCYLARQMWPKSILVELMLNGFDKDHDMRQLAAYVERWFRLFCRNPWKRYGTRAGFHIEQVSLDPKTFHRFPLLNNGFSEQLQQMWDYVEEVEG</sequence>
<dbReference type="GO" id="GO:0003952">
    <property type="term" value="F:NAD+ synthase (glutamine-hydrolyzing) activity"/>
    <property type="evidence" value="ECO:0007669"/>
    <property type="project" value="UniProtKB-UniRule"/>
</dbReference>
<protein>
    <recommendedName>
        <fullName evidence="7 8">Glutamine-dependent NAD(+) synthetase</fullName>
        <ecNumber evidence="7 8">6.3.5.1</ecNumber>
    </recommendedName>
    <alternativeName>
        <fullName evidence="7 8">NAD(+) synthase [glutamine-hydrolyzing]</fullName>
    </alternativeName>
</protein>
<dbReference type="InterPro" id="IPR003694">
    <property type="entry name" value="NAD_synthase"/>
</dbReference>
<keyword evidence="12" id="KW-1185">Reference proteome</keyword>
<evidence type="ECO:0000256" key="4">
    <source>
        <dbReference type="ARBA" id="ARBA00022741"/>
    </source>
</evidence>
<evidence type="ECO:0000256" key="9">
    <source>
        <dbReference type="RuleBase" id="RU003811"/>
    </source>
</evidence>
<evidence type="ECO:0000313" key="12">
    <source>
        <dbReference type="Proteomes" id="UP000175691"/>
    </source>
</evidence>
<evidence type="ECO:0000256" key="6">
    <source>
        <dbReference type="ARBA" id="ARBA00023027"/>
    </source>
</evidence>
<evidence type="ECO:0000256" key="5">
    <source>
        <dbReference type="ARBA" id="ARBA00022840"/>
    </source>
</evidence>
<dbReference type="GO" id="GO:0008795">
    <property type="term" value="F:NAD+ synthase activity"/>
    <property type="evidence" value="ECO:0007669"/>
    <property type="project" value="UniProtKB-UniRule"/>
</dbReference>
<proteinExistence type="inferred from homology"/>
<feature type="binding site" evidence="7">
    <location>
        <position position="206"/>
    </location>
    <ligand>
        <name>L-glutamine</name>
        <dbReference type="ChEBI" id="CHEBI:58359"/>
    </ligand>
</feature>
<comment type="similarity">
    <text evidence="2 7 8">In the C-terminal section; belongs to the NAD synthetase family.</text>
</comment>
<dbReference type="InterPro" id="IPR036526">
    <property type="entry name" value="C-N_Hydrolase_sf"/>
</dbReference>
<feature type="binding site" evidence="7">
    <location>
        <position position="522"/>
    </location>
    <ligand>
        <name>deamido-NAD(+)</name>
        <dbReference type="ChEBI" id="CHEBI:58437"/>
        <note>ligand shared between two neighboring subunits</note>
    </ligand>
</feature>
<reference evidence="11 12" key="1">
    <citation type="submission" date="2016-08" db="EMBL/GenBank/DDBJ databases">
        <authorList>
            <person name="Seilhamer J.J."/>
        </authorList>
    </citation>
    <scope>NUCLEOTIDE SEQUENCE [LARGE SCALE GENOMIC DNA]</scope>
    <source>
        <strain evidence="11 12">KCTC 42603</strain>
    </source>
</reference>
<feature type="active site" description="Nucleophile; for glutaminase activity" evidence="7">
    <location>
        <position position="173"/>
    </location>
</feature>
<dbReference type="Gene3D" id="3.60.110.10">
    <property type="entry name" value="Carbon-nitrogen hydrolase"/>
    <property type="match status" value="1"/>
</dbReference>
<dbReference type="GO" id="GO:0005737">
    <property type="term" value="C:cytoplasm"/>
    <property type="evidence" value="ECO:0007669"/>
    <property type="project" value="InterPro"/>
</dbReference>
<feature type="active site" description="For glutaminase activity" evidence="7">
    <location>
        <position position="123"/>
    </location>
</feature>
<name>A0A1E7Z902_9ALTE</name>
<gene>
    <name evidence="7" type="primary">nadE</name>
    <name evidence="11" type="ORF">BFC18_15620</name>
</gene>
<comment type="similarity">
    <text evidence="9">Belongs to the NAD synthetase family.</text>
</comment>
<dbReference type="OrthoDB" id="9760188at2"/>
<evidence type="ECO:0000256" key="2">
    <source>
        <dbReference type="ARBA" id="ARBA00007145"/>
    </source>
</evidence>
<keyword evidence="5 7" id="KW-0067">ATP-binding</keyword>
<evidence type="ECO:0000256" key="7">
    <source>
        <dbReference type="HAMAP-Rule" id="MF_02090"/>
    </source>
</evidence>
<keyword evidence="6 7" id="KW-0520">NAD</keyword>
<organism evidence="11 12">
    <name type="scientific">Alteromonas confluentis</name>
    <dbReference type="NCBI Taxonomy" id="1656094"/>
    <lineage>
        <taxon>Bacteria</taxon>
        <taxon>Pseudomonadati</taxon>
        <taxon>Pseudomonadota</taxon>
        <taxon>Gammaproteobacteria</taxon>
        <taxon>Alteromonadales</taxon>
        <taxon>Alteromonadaceae</taxon>
        <taxon>Alteromonas/Salinimonas group</taxon>
        <taxon>Alteromonas</taxon>
    </lineage>
</organism>
<dbReference type="SUPFAM" id="SSF56317">
    <property type="entry name" value="Carbon-nitrogen hydrolase"/>
    <property type="match status" value="1"/>
</dbReference>
<dbReference type="HAMAP" id="MF_02090">
    <property type="entry name" value="NadE_glutamine_dep"/>
    <property type="match status" value="1"/>
</dbReference>
<dbReference type="Pfam" id="PF02540">
    <property type="entry name" value="NAD_synthase"/>
    <property type="match status" value="1"/>
</dbReference>
<dbReference type="CDD" id="cd07570">
    <property type="entry name" value="GAT_Gln-NAD-synth"/>
    <property type="match status" value="1"/>
</dbReference>
<dbReference type="PANTHER" id="PTHR23090:SF9">
    <property type="entry name" value="GLUTAMINE-DEPENDENT NAD(+) SYNTHETASE"/>
    <property type="match status" value="1"/>
</dbReference>
<dbReference type="Pfam" id="PF00795">
    <property type="entry name" value="CN_hydrolase"/>
    <property type="match status" value="1"/>
</dbReference>
<feature type="active site" description="Proton acceptor; for glutaminase activity" evidence="7">
    <location>
        <position position="45"/>
    </location>
</feature>
<comment type="pathway">
    <text evidence="1 7 8">Cofactor biosynthesis; NAD(+) biosynthesis; NAD(+) from deamido-NAD(+) (L-Gln route): step 1/1.</text>
</comment>
<comment type="catalytic activity">
    <reaction evidence="7 8">
        <text>deamido-NAD(+) + L-glutamine + ATP + H2O = L-glutamate + AMP + diphosphate + NAD(+) + H(+)</text>
        <dbReference type="Rhea" id="RHEA:24384"/>
        <dbReference type="ChEBI" id="CHEBI:15377"/>
        <dbReference type="ChEBI" id="CHEBI:15378"/>
        <dbReference type="ChEBI" id="CHEBI:29985"/>
        <dbReference type="ChEBI" id="CHEBI:30616"/>
        <dbReference type="ChEBI" id="CHEBI:33019"/>
        <dbReference type="ChEBI" id="CHEBI:57540"/>
        <dbReference type="ChEBI" id="CHEBI:58359"/>
        <dbReference type="ChEBI" id="CHEBI:58437"/>
        <dbReference type="ChEBI" id="CHEBI:456215"/>
        <dbReference type="EC" id="6.3.5.1"/>
    </reaction>
</comment>
<dbReference type="NCBIfam" id="TIGR00552">
    <property type="entry name" value="nadE"/>
    <property type="match status" value="1"/>
</dbReference>
<dbReference type="InterPro" id="IPR022310">
    <property type="entry name" value="NAD/GMP_synthase"/>
</dbReference>
<dbReference type="CDD" id="cd00553">
    <property type="entry name" value="NAD_synthase"/>
    <property type="match status" value="1"/>
</dbReference>
<evidence type="ECO:0000256" key="1">
    <source>
        <dbReference type="ARBA" id="ARBA00005188"/>
    </source>
</evidence>
<dbReference type="Gene3D" id="3.40.50.620">
    <property type="entry name" value="HUPs"/>
    <property type="match status" value="1"/>
</dbReference>
<dbReference type="GO" id="GO:0009435">
    <property type="term" value="P:NAD+ biosynthetic process"/>
    <property type="evidence" value="ECO:0007669"/>
    <property type="project" value="UniProtKB-UniRule"/>
</dbReference>
<dbReference type="UniPathway" id="UPA00253">
    <property type="reaction ID" value="UER00334"/>
</dbReference>
<comment type="caution">
    <text evidence="11">The sequence shown here is derived from an EMBL/GenBank/DDBJ whole genome shotgun (WGS) entry which is preliminary data.</text>
</comment>
<dbReference type="InterPro" id="IPR014445">
    <property type="entry name" value="Gln-dep_NAD_synthase"/>
</dbReference>
<feature type="binding site" evidence="7">
    <location>
        <position position="517"/>
    </location>
    <ligand>
        <name>ATP</name>
        <dbReference type="ChEBI" id="CHEBI:30616"/>
    </ligand>
</feature>
<evidence type="ECO:0000313" key="11">
    <source>
        <dbReference type="EMBL" id="OFC70006.1"/>
    </source>
</evidence>
<keyword evidence="4 7" id="KW-0547">Nucleotide-binding</keyword>
<dbReference type="InterPro" id="IPR014729">
    <property type="entry name" value="Rossmann-like_a/b/a_fold"/>
</dbReference>
<dbReference type="InterPro" id="IPR003010">
    <property type="entry name" value="C-N_Hydrolase"/>
</dbReference>
<dbReference type="EC" id="6.3.5.1" evidence="7 8"/>
<evidence type="ECO:0000256" key="8">
    <source>
        <dbReference type="PIRNR" id="PIRNR006630"/>
    </source>
</evidence>
<dbReference type="GO" id="GO:0004359">
    <property type="term" value="F:glutaminase activity"/>
    <property type="evidence" value="ECO:0007669"/>
    <property type="project" value="InterPro"/>
</dbReference>
<dbReference type="PANTHER" id="PTHR23090">
    <property type="entry name" value="NH 3 /GLUTAMINE-DEPENDENT NAD + SYNTHETASE"/>
    <property type="match status" value="1"/>
</dbReference>
<dbReference type="PROSITE" id="PS50263">
    <property type="entry name" value="CN_HYDROLASE"/>
    <property type="match status" value="1"/>
</dbReference>
<evidence type="ECO:0000256" key="3">
    <source>
        <dbReference type="ARBA" id="ARBA00022598"/>
    </source>
</evidence>
<feature type="binding site" evidence="7">
    <location>
        <position position="493"/>
    </location>
    <ligand>
        <name>deamido-NAD(+)</name>
        <dbReference type="ChEBI" id="CHEBI:58437"/>
        <note>ligand shared between two neighboring subunits</note>
    </ligand>
</feature>
<keyword evidence="3 7" id="KW-0436">Ligase</keyword>
<feature type="domain" description="CN hydrolase" evidence="10">
    <location>
        <begin position="5"/>
        <end position="273"/>
    </location>
</feature>
<feature type="binding site" evidence="7">
    <location>
        <position position="200"/>
    </location>
    <ligand>
        <name>L-glutamine</name>
        <dbReference type="ChEBI" id="CHEBI:58359"/>
    </ligand>
</feature>
<dbReference type="EMBL" id="MDHN01000032">
    <property type="protein sequence ID" value="OFC70006.1"/>
    <property type="molecule type" value="Genomic_DNA"/>
</dbReference>
<dbReference type="GO" id="GO:0005524">
    <property type="term" value="F:ATP binding"/>
    <property type="evidence" value="ECO:0007669"/>
    <property type="project" value="UniProtKB-UniRule"/>
</dbReference>
<dbReference type="STRING" id="1656094.BFC18_15620"/>
<comment type="caution">
    <text evidence="7">Lacks conserved residue(s) required for the propagation of feature annotation.</text>
</comment>
<dbReference type="PIRSF" id="PIRSF006630">
    <property type="entry name" value="NADS_GAT"/>
    <property type="match status" value="1"/>
</dbReference>